<evidence type="ECO:0000313" key="2">
    <source>
        <dbReference type="Proteomes" id="UP000692954"/>
    </source>
</evidence>
<evidence type="ECO:0000313" key="1">
    <source>
        <dbReference type="EMBL" id="CAD8131204.1"/>
    </source>
</evidence>
<dbReference type="Proteomes" id="UP000692954">
    <property type="component" value="Unassembled WGS sequence"/>
</dbReference>
<reference evidence="1" key="1">
    <citation type="submission" date="2021-01" db="EMBL/GenBank/DDBJ databases">
        <authorList>
            <consortium name="Genoscope - CEA"/>
            <person name="William W."/>
        </authorList>
    </citation>
    <scope>NUCLEOTIDE SEQUENCE</scope>
</reference>
<dbReference type="EMBL" id="CAJJDN010000408">
    <property type="protein sequence ID" value="CAD8131204.1"/>
    <property type="molecule type" value="Genomic_DNA"/>
</dbReference>
<protein>
    <submittedName>
        <fullName evidence="1">Uncharacterized protein</fullName>
    </submittedName>
</protein>
<dbReference type="AlphaFoldDB" id="A0A8S1RXS6"/>
<sequence length="265" mass="31698">MCIKYHVISMRVNMSNSYVLIKRKLNSYVINVNKIYLIRILNLIQVSGEIRTFFGEYQKHNEISLNNQIKQFESLIQDIQNGFAKTIEELYQNIKLFLDTKSLIPQDLEQIIKFNEFYSIITKLEQLGDSINPKAIEQDKNYKKIVKLLNRNQKIKKLICFLNLNNQNLYFNHQYLNIMNLQNKYNQYIQNLTFQMINFITELLMKQKLNQRKIYQILNQYFKVLGMDQMLNHFGKYDIKKTNLLMIFMSSNKTIFGGFSMQMGM</sequence>
<organism evidence="1 2">
    <name type="scientific">Paramecium sonneborni</name>
    <dbReference type="NCBI Taxonomy" id="65129"/>
    <lineage>
        <taxon>Eukaryota</taxon>
        <taxon>Sar</taxon>
        <taxon>Alveolata</taxon>
        <taxon>Ciliophora</taxon>
        <taxon>Intramacronucleata</taxon>
        <taxon>Oligohymenophorea</taxon>
        <taxon>Peniculida</taxon>
        <taxon>Parameciidae</taxon>
        <taxon>Paramecium</taxon>
    </lineage>
</organism>
<gene>
    <name evidence="1" type="ORF">PSON_ATCC_30995.1.T4080001</name>
</gene>
<name>A0A8S1RXS6_9CILI</name>
<accession>A0A8S1RXS6</accession>
<keyword evidence="2" id="KW-1185">Reference proteome</keyword>
<proteinExistence type="predicted"/>
<comment type="caution">
    <text evidence="1">The sequence shown here is derived from an EMBL/GenBank/DDBJ whole genome shotgun (WGS) entry which is preliminary data.</text>
</comment>